<keyword evidence="3" id="KW-0687">Ribonucleoprotein</keyword>
<reference evidence="4" key="1">
    <citation type="submission" date="2020-06" db="EMBL/GenBank/DDBJ databases">
        <title>Draft genome of Bugula neritina, a colonial animal packing powerful symbionts and potential medicines.</title>
        <authorList>
            <person name="Rayko M."/>
        </authorList>
    </citation>
    <scope>NUCLEOTIDE SEQUENCE [LARGE SCALE GENOMIC DNA]</scope>
    <source>
        <strain evidence="4">Kwan_BN1</strain>
    </source>
</reference>
<evidence type="ECO:0000313" key="5">
    <source>
        <dbReference type="Proteomes" id="UP000593567"/>
    </source>
</evidence>
<dbReference type="HAMAP" id="MF_01310">
    <property type="entry name" value="Ribosomal_uS11"/>
    <property type="match status" value="1"/>
</dbReference>
<organism evidence="4 5">
    <name type="scientific">Bugula neritina</name>
    <name type="common">Brown bryozoan</name>
    <name type="synonym">Sertularia neritina</name>
    <dbReference type="NCBI Taxonomy" id="10212"/>
    <lineage>
        <taxon>Eukaryota</taxon>
        <taxon>Metazoa</taxon>
        <taxon>Spiralia</taxon>
        <taxon>Lophotrochozoa</taxon>
        <taxon>Bryozoa</taxon>
        <taxon>Gymnolaemata</taxon>
        <taxon>Cheilostomatida</taxon>
        <taxon>Flustrina</taxon>
        <taxon>Buguloidea</taxon>
        <taxon>Bugulidae</taxon>
        <taxon>Bugula</taxon>
    </lineage>
</organism>
<dbReference type="InterPro" id="IPR036967">
    <property type="entry name" value="Ribosomal_uS11_sf"/>
</dbReference>
<name>A0A7J7J011_BUGNE</name>
<accession>A0A7J7J011</accession>
<dbReference type="GO" id="GO:1990904">
    <property type="term" value="C:ribonucleoprotein complex"/>
    <property type="evidence" value="ECO:0007669"/>
    <property type="project" value="UniProtKB-KW"/>
</dbReference>
<comment type="caution">
    <text evidence="4">The sequence shown here is derived from an EMBL/GenBank/DDBJ whole genome shotgun (WGS) entry which is preliminary data.</text>
</comment>
<dbReference type="SUPFAM" id="SSF53137">
    <property type="entry name" value="Translational machinery components"/>
    <property type="match status" value="1"/>
</dbReference>
<evidence type="ECO:0000313" key="4">
    <source>
        <dbReference type="EMBL" id="KAF6019509.1"/>
    </source>
</evidence>
<evidence type="ECO:0000256" key="2">
    <source>
        <dbReference type="ARBA" id="ARBA00022980"/>
    </source>
</evidence>
<protein>
    <submittedName>
        <fullName evidence="4">MRPS11</fullName>
    </submittedName>
</protein>
<dbReference type="GO" id="GO:0006412">
    <property type="term" value="P:translation"/>
    <property type="evidence" value="ECO:0007669"/>
    <property type="project" value="InterPro"/>
</dbReference>
<evidence type="ECO:0000256" key="1">
    <source>
        <dbReference type="ARBA" id="ARBA00006194"/>
    </source>
</evidence>
<gene>
    <name evidence="4" type="ORF">EB796_022160</name>
</gene>
<dbReference type="Pfam" id="PF00411">
    <property type="entry name" value="Ribosomal_S11"/>
    <property type="match status" value="1"/>
</dbReference>
<dbReference type="Proteomes" id="UP000593567">
    <property type="component" value="Unassembled WGS sequence"/>
</dbReference>
<dbReference type="GO" id="GO:0003735">
    <property type="term" value="F:structural constituent of ribosome"/>
    <property type="evidence" value="ECO:0007669"/>
    <property type="project" value="InterPro"/>
</dbReference>
<dbReference type="AlphaFoldDB" id="A0A7J7J011"/>
<sequence length="278" mass="30305">MLLKTFHQTLKKHISCSYTRIASYTSFSDTCNISVHGNLNPNFNLKLKAQEIKLNRTCRCRFISNRLSKVTTPIVYGNTIKDSYSTRPYCTQSSNNTPENDDLSTLLGQLSSTKKASGQTFDYDVKLEHVFNEEPEQSLPGHRIRGILVPTAETHGSVINGQKYSDLPVANVKASYNNTIITISKASGAVICTSSGGIVGFRNAKKKTTIAAQTAGLDASKKAVQKGLTHIRVAIRGVGKGRLAACKGLEEGGLTVVSITDVTHIDFGSQTPRKKRRL</sequence>
<keyword evidence="5" id="KW-1185">Reference proteome</keyword>
<dbReference type="EMBL" id="VXIV02003223">
    <property type="protein sequence ID" value="KAF6019509.1"/>
    <property type="molecule type" value="Genomic_DNA"/>
</dbReference>
<dbReference type="GO" id="GO:0005840">
    <property type="term" value="C:ribosome"/>
    <property type="evidence" value="ECO:0007669"/>
    <property type="project" value="UniProtKB-KW"/>
</dbReference>
<comment type="similarity">
    <text evidence="1">Belongs to the universal ribosomal protein uS11 family.</text>
</comment>
<dbReference type="PANTHER" id="PTHR11759">
    <property type="entry name" value="40S RIBOSOMAL PROTEIN S14/30S RIBOSOMAL PROTEIN S11"/>
    <property type="match status" value="1"/>
</dbReference>
<dbReference type="OrthoDB" id="1654884at2759"/>
<evidence type="ECO:0000256" key="3">
    <source>
        <dbReference type="ARBA" id="ARBA00023274"/>
    </source>
</evidence>
<proteinExistence type="inferred from homology"/>
<dbReference type="InterPro" id="IPR001971">
    <property type="entry name" value="Ribosomal_uS11"/>
</dbReference>
<dbReference type="Gene3D" id="3.30.420.80">
    <property type="entry name" value="Ribosomal protein S11"/>
    <property type="match status" value="1"/>
</dbReference>
<keyword evidence="2" id="KW-0689">Ribosomal protein</keyword>